<evidence type="ECO:0000313" key="4">
    <source>
        <dbReference type="Proteomes" id="UP001597463"/>
    </source>
</evidence>
<name>A0ABW5UJZ9_9BURK</name>
<feature type="region of interest" description="Disordered" evidence="1">
    <location>
        <begin position="76"/>
        <end position="101"/>
    </location>
</feature>
<feature type="region of interest" description="Disordered" evidence="1">
    <location>
        <begin position="1"/>
        <end position="21"/>
    </location>
</feature>
<keyword evidence="2" id="KW-0812">Transmembrane</keyword>
<keyword evidence="4" id="KW-1185">Reference proteome</keyword>
<protein>
    <submittedName>
        <fullName evidence="3">FixH family protein</fullName>
    </submittedName>
</protein>
<evidence type="ECO:0000256" key="2">
    <source>
        <dbReference type="SAM" id="Phobius"/>
    </source>
</evidence>
<evidence type="ECO:0000256" key="1">
    <source>
        <dbReference type="SAM" id="MobiDB-lite"/>
    </source>
</evidence>
<organism evidence="3 4">
    <name type="scientific">Comamonas terrae</name>
    <dbReference type="NCBI Taxonomy" id="673548"/>
    <lineage>
        <taxon>Bacteria</taxon>
        <taxon>Pseudomonadati</taxon>
        <taxon>Pseudomonadota</taxon>
        <taxon>Betaproteobacteria</taxon>
        <taxon>Burkholderiales</taxon>
        <taxon>Comamonadaceae</taxon>
        <taxon>Comamonas</taxon>
    </lineage>
</organism>
<dbReference type="EMBL" id="JBHUMV010000003">
    <property type="protein sequence ID" value="MFD2753917.1"/>
    <property type="molecule type" value="Genomic_DNA"/>
</dbReference>
<proteinExistence type="predicted"/>
<dbReference type="InterPro" id="IPR008620">
    <property type="entry name" value="FixH"/>
</dbReference>
<reference evidence="4" key="1">
    <citation type="journal article" date="2019" name="Int. J. Syst. Evol. Microbiol.">
        <title>The Global Catalogue of Microorganisms (GCM) 10K type strain sequencing project: providing services to taxonomists for standard genome sequencing and annotation.</title>
        <authorList>
            <consortium name="The Broad Institute Genomics Platform"/>
            <consortium name="The Broad Institute Genome Sequencing Center for Infectious Disease"/>
            <person name="Wu L."/>
            <person name="Ma J."/>
        </authorList>
    </citation>
    <scope>NUCLEOTIDE SEQUENCE [LARGE SCALE GENOMIC DNA]</scope>
    <source>
        <strain evidence="4">TISTR 1906</strain>
    </source>
</reference>
<sequence length="101" mass="10844">MSNISRSAAGAAPGAHPEDGKPWWRFPHVWLVIGGPAVVVVAGFVTAYIALRAPDPVIDPDYYRHGVEINKRLSEAEKSQAPALTGRNHALTPAGDHPTDR</sequence>
<keyword evidence="2" id="KW-1133">Transmembrane helix</keyword>
<dbReference type="Proteomes" id="UP001597463">
    <property type="component" value="Unassembled WGS sequence"/>
</dbReference>
<feature type="transmembrane region" description="Helical" evidence="2">
    <location>
        <begin position="29"/>
        <end position="51"/>
    </location>
</feature>
<comment type="caution">
    <text evidence="3">The sequence shown here is derived from an EMBL/GenBank/DDBJ whole genome shotgun (WGS) entry which is preliminary data.</text>
</comment>
<evidence type="ECO:0000313" key="3">
    <source>
        <dbReference type="EMBL" id="MFD2753917.1"/>
    </source>
</evidence>
<keyword evidence="2" id="KW-0472">Membrane</keyword>
<dbReference type="Pfam" id="PF05751">
    <property type="entry name" value="FixH"/>
    <property type="match status" value="1"/>
</dbReference>
<dbReference type="RefSeq" id="WP_066470528.1">
    <property type="nucleotide sequence ID" value="NZ_BCNT01000001.1"/>
</dbReference>
<accession>A0ABW5UJZ9</accession>
<gene>
    <name evidence="3" type="ORF">ACFSW6_07430</name>
</gene>